<protein>
    <submittedName>
        <fullName evidence="1">Uncharacterized protein</fullName>
    </submittedName>
</protein>
<sequence length="159" mass="18338">MATPTHFIDDRDLQSFVGPHQQLFSFQQPFRAFDGVEIFQRVMSRLPRPGWPDEFTEDEIAAAHFIQAAGSADRMTVEIRKPVEDQSDRLFTIGHPPAHCTTEPPAEVIRFGEHTTPVYPNEIFVADKAAELFFHYYKNDDIPDGYVLRELHFPEYENA</sequence>
<name>M0QGA8_9ACTN</name>
<gene>
    <name evidence="1" type="ORF">GS4_07_00800</name>
</gene>
<comment type="caution">
    <text evidence="1">The sequence shown here is derived from an EMBL/GenBank/DDBJ whole genome shotgun (WGS) entry which is preliminary data.</text>
</comment>
<proteinExistence type="predicted"/>
<reference evidence="1 2" key="1">
    <citation type="submission" date="2013-01" db="EMBL/GenBank/DDBJ databases">
        <title>Whole genome shotgun sequence of Gordonia soli NBRC 108243.</title>
        <authorList>
            <person name="Isaki-Nakamura S."/>
            <person name="Hosoyama A."/>
            <person name="Tsuchikane K."/>
            <person name="Ando Y."/>
            <person name="Baba S."/>
            <person name="Ohji S."/>
            <person name="Hamada M."/>
            <person name="Tamura T."/>
            <person name="Yamazoe A."/>
            <person name="Yamazaki S."/>
            <person name="Fujita N."/>
        </authorList>
    </citation>
    <scope>NUCLEOTIDE SEQUENCE [LARGE SCALE GENOMIC DNA]</scope>
    <source>
        <strain evidence="1 2">NBRC 108243</strain>
    </source>
</reference>
<evidence type="ECO:0000313" key="2">
    <source>
        <dbReference type="Proteomes" id="UP000011666"/>
    </source>
</evidence>
<dbReference type="eggNOG" id="ENOG5031GYV">
    <property type="taxonomic scope" value="Bacteria"/>
</dbReference>
<evidence type="ECO:0000313" key="1">
    <source>
        <dbReference type="EMBL" id="GAC67331.1"/>
    </source>
</evidence>
<dbReference type="Proteomes" id="UP000011666">
    <property type="component" value="Unassembled WGS sequence"/>
</dbReference>
<dbReference type="AlphaFoldDB" id="M0QGA8"/>
<accession>M0QGA8</accession>
<dbReference type="EMBL" id="BANX01000007">
    <property type="protein sequence ID" value="GAC67331.1"/>
    <property type="molecule type" value="Genomic_DNA"/>
</dbReference>
<keyword evidence="2" id="KW-1185">Reference proteome</keyword>
<organism evidence="1 2">
    <name type="scientific">Gordonia soli NBRC 108243</name>
    <dbReference type="NCBI Taxonomy" id="1223545"/>
    <lineage>
        <taxon>Bacteria</taxon>
        <taxon>Bacillati</taxon>
        <taxon>Actinomycetota</taxon>
        <taxon>Actinomycetes</taxon>
        <taxon>Mycobacteriales</taxon>
        <taxon>Gordoniaceae</taxon>
        <taxon>Gordonia</taxon>
    </lineage>
</organism>